<dbReference type="EMBL" id="LT840185">
    <property type="protein sequence ID" value="SMF60780.1"/>
    <property type="molecule type" value="Genomic_DNA"/>
</dbReference>
<gene>
    <name evidence="2" type="ORF">SAMN06295910_0056</name>
</gene>
<feature type="coiled-coil region" evidence="1">
    <location>
        <begin position="3"/>
        <end position="65"/>
    </location>
</feature>
<organism evidence="2 3">
    <name type="scientific">Allosphingosinicella indica</name>
    <dbReference type="NCBI Taxonomy" id="941907"/>
    <lineage>
        <taxon>Bacteria</taxon>
        <taxon>Pseudomonadati</taxon>
        <taxon>Pseudomonadota</taxon>
        <taxon>Alphaproteobacteria</taxon>
        <taxon>Sphingomonadales</taxon>
        <taxon>Sphingomonadaceae</taxon>
        <taxon>Allosphingosinicella</taxon>
    </lineage>
</organism>
<dbReference type="RefSeq" id="WP_085216983.1">
    <property type="nucleotide sequence ID" value="NZ_LT840185.1"/>
</dbReference>
<proteinExistence type="predicted"/>
<dbReference type="AlphaFoldDB" id="A0A1X7FY00"/>
<keyword evidence="3" id="KW-1185">Reference proteome</keyword>
<sequence length="68" mass="7628">MADQRAQAAIQRIERALARIEAAASAPRPQPQRDDGELIELRATHQALRNKVESAITQIDRLLEVEAR</sequence>
<reference evidence="3" key="1">
    <citation type="submission" date="2017-04" db="EMBL/GenBank/DDBJ databases">
        <authorList>
            <person name="Varghese N."/>
            <person name="Submissions S."/>
        </authorList>
    </citation>
    <scope>NUCLEOTIDE SEQUENCE [LARGE SCALE GENOMIC DNA]</scope>
    <source>
        <strain evidence="3">Dd16</strain>
    </source>
</reference>
<evidence type="ECO:0000313" key="2">
    <source>
        <dbReference type="EMBL" id="SMF60780.1"/>
    </source>
</evidence>
<keyword evidence="1" id="KW-0175">Coiled coil</keyword>
<evidence type="ECO:0000256" key="1">
    <source>
        <dbReference type="SAM" id="Coils"/>
    </source>
</evidence>
<dbReference type="OrthoDB" id="7509197at2"/>
<protein>
    <submittedName>
        <fullName evidence="2">Uncharacterized protein</fullName>
    </submittedName>
</protein>
<evidence type="ECO:0000313" key="3">
    <source>
        <dbReference type="Proteomes" id="UP000192934"/>
    </source>
</evidence>
<name>A0A1X7FY00_9SPHN</name>
<dbReference type="STRING" id="941907.SAMN06295910_0056"/>
<accession>A0A1X7FY00</accession>
<dbReference type="Proteomes" id="UP000192934">
    <property type="component" value="Chromosome I"/>
</dbReference>